<organism evidence="3 4">
    <name type="scientific">Pseudomonas beijingensis</name>
    <dbReference type="NCBI Taxonomy" id="2954101"/>
    <lineage>
        <taxon>Bacteria</taxon>
        <taxon>Pseudomonadati</taxon>
        <taxon>Pseudomonadota</taxon>
        <taxon>Gammaproteobacteria</taxon>
        <taxon>Pseudomonadales</taxon>
        <taxon>Pseudomonadaceae</taxon>
        <taxon>Pseudomonas</taxon>
    </lineage>
</organism>
<dbReference type="RefSeq" id="WP_305468142.1">
    <property type="nucleotide sequence ID" value="NZ_CP117425.1"/>
</dbReference>
<dbReference type="Pfam" id="PF24241">
    <property type="entry name" value="Deam_C"/>
    <property type="match status" value="1"/>
</dbReference>
<proteinExistence type="predicted"/>
<evidence type="ECO:0000313" key="4">
    <source>
        <dbReference type="Proteomes" id="UP001224838"/>
    </source>
</evidence>
<sequence length="120" mass="12806">MFTDVNQTARPDSQAKPDQPTLIADRVNTKIESSGKPLPNANMATAHAEIGVIQQAHDAGKTQGAAMTLKVEGQAVCGYCRGDIAAAAEKAGLKSLEINEIATGKRLYWRPGMRSVKELN</sequence>
<feature type="domain" description="Putative cytidine deaminase C-terminal" evidence="2">
    <location>
        <begin position="2"/>
        <end position="119"/>
    </location>
</feature>
<accession>A0ABY9F8H0</accession>
<evidence type="ECO:0000256" key="1">
    <source>
        <dbReference type="SAM" id="MobiDB-lite"/>
    </source>
</evidence>
<gene>
    <name evidence="3" type="ORF">PSH92_21395</name>
</gene>
<evidence type="ECO:0000259" key="2">
    <source>
        <dbReference type="Pfam" id="PF24241"/>
    </source>
</evidence>
<feature type="compositionally biased region" description="Polar residues" evidence="1">
    <location>
        <begin position="1"/>
        <end position="11"/>
    </location>
</feature>
<keyword evidence="4" id="KW-1185">Reference proteome</keyword>
<name>A0ABY9F8H0_9PSED</name>
<reference evidence="3 4" key="1">
    <citation type="submission" date="2023-02" db="EMBL/GenBank/DDBJ databases">
        <title>Evolution of Hrp T3SS in non-pathogenic Pseudomonas fluorescens.</title>
        <authorList>
            <person name="Liao K."/>
            <person name="Wei H."/>
            <person name="Gu Y."/>
        </authorList>
    </citation>
    <scope>NUCLEOTIDE SEQUENCE [LARGE SCALE GENOMIC DNA]</scope>
    <source>
        <strain evidence="3 4">FP2034</strain>
    </source>
</reference>
<evidence type="ECO:0000313" key="3">
    <source>
        <dbReference type="EMBL" id="WLG99896.1"/>
    </source>
</evidence>
<dbReference type="InterPro" id="IPR057580">
    <property type="entry name" value="Deam_C"/>
</dbReference>
<dbReference type="Proteomes" id="UP001224838">
    <property type="component" value="Chromosome"/>
</dbReference>
<protein>
    <recommendedName>
        <fullName evidence="2">Putative cytidine deaminase C-terminal domain-containing protein</fullName>
    </recommendedName>
</protein>
<dbReference type="EMBL" id="CP117451">
    <property type="protein sequence ID" value="WLG99896.1"/>
    <property type="molecule type" value="Genomic_DNA"/>
</dbReference>
<feature type="region of interest" description="Disordered" evidence="1">
    <location>
        <begin position="1"/>
        <end position="23"/>
    </location>
</feature>